<evidence type="ECO:0000259" key="2">
    <source>
        <dbReference type="PROSITE" id="PS50846"/>
    </source>
</evidence>
<dbReference type="Gene3D" id="3.30.70.100">
    <property type="match status" value="3"/>
</dbReference>
<keyword evidence="4" id="KW-1185">Reference proteome</keyword>
<evidence type="ECO:0000313" key="4">
    <source>
        <dbReference type="Proteomes" id="UP001314170"/>
    </source>
</evidence>
<gene>
    <name evidence="3" type="ORF">DCAF_LOCUS14378</name>
</gene>
<dbReference type="SUPFAM" id="SSF55008">
    <property type="entry name" value="HMA, heavy metal-associated domain"/>
    <property type="match status" value="3"/>
</dbReference>
<comment type="caution">
    <text evidence="3">The sequence shown here is derived from an EMBL/GenBank/DDBJ whole genome shotgun (WGS) entry which is preliminary data.</text>
</comment>
<dbReference type="FunFam" id="3.30.70.100:FF:000001">
    <property type="entry name" value="ATPase copper transporting beta"/>
    <property type="match status" value="1"/>
</dbReference>
<evidence type="ECO:0000313" key="3">
    <source>
        <dbReference type="EMBL" id="CAK7339327.1"/>
    </source>
</evidence>
<sequence>MEVNGREDLQVPLLHPSGSFIIDIPEKKAKTITFKIGGINCASCQTSIESALLKVNGIESVSVSCFQGQAKKIKKVVEATDFPVREFPEQDIAVCRLRIKGMTCTSFSNSIKCALKMIDGVKKVAVGLVLEQARVHRDPNLTNVDQIIEAIEDAGLKLNYQALQLISTKHCLKLEGVSSTEDVTIIQSILESLERVNHIEMDLTKNRITVTYDPNITGPRSPI</sequence>
<evidence type="ECO:0000256" key="1">
    <source>
        <dbReference type="ARBA" id="ARBA00022723"/>
    </source>
</evidence>
<proteinExistence type="predicted"/>
<keyword evidence="1" id="KW-0479">Metal-binding</keyword>
<protein>
    <recommendedName>
        <fullName evidence="2">HMA domain-containing protein</fullName>
    </recommendedName>
</protein>
<dbReference type="CDD" id="cd00371">
    <property type="entry name" value="HMA"/>
    <property type="match status" value="3"/>
</dbReference>
<dbReference type="InterPro" id="IPR036163">
    <property type="entry name" value="HMA_dom_sf"/>
</dbReference>
<feature type="domain" description="HMA" evidence="2">
    <location>
        <begin position="93"/>
        <end position="159"/>
    </location>
</feature>
<dbReference type="PROSITE" id="PS50846">
    <property type="entry name" value="HMA_2"/>
    <property type="match status" value="2"/>
</dbReference>
<dbReference type="InterPro" id="IPR006121">
    <property type="entry name" value="HMA_dom"/>
</dbReference>
<reference evidence="3 4" key="1">
    <citation type="submission" date="2024-01" db="EMBL/GenBank/DDBJ databases">
        <authorList>
            <person name="Waweru B."/>
        </authorList>
    </citation>
    <scope>NUCLEOTIDE SEQUENCE [LARGE SCALE GENOMIC DNA]</scope>
</reference>
<dbReference type="PANTHER" id="PTHR46594:SF2">
    <property type="entry name" value="COPPER-TRANSPORTING ATPASE HMA4"/>
    <property type="match status" value="1"/>
</dbReference>
<dbReference type="Pfam" id="PF00403">
    <property type="entry name" value="HMA"/>
    <property type="match status" value="2"/>
</dbReference>
<organism evidence="3 4">
    <name type="scientific">Dovyalis caffra</name>
    <dbReference type="NCBI Taxonomy" id="77055"/>
    <lineage>
        <taxon>Eukaryota</taxon>
        <taxon>Viridiplantae</taxon>
        <taxon>Streptophyta</taxon>
        <taxon>Embryophyta</taxon>
        <taxon>Tracheophyta</taxon>
        <taxon>Spermatophyta</taxon>
        <taxon>Magnoliopsida</taxon>
        <taxon>eudicotyledons</taxon>
        <taxon>Gunneridae</taxon>
        <taxon>Pentapetalae</taxon>
        <taxon>rosids</taxon>
        <taxon>fabids</taxon>
        <taxon>Malpighiales</taxon>
        <taxon>Salicaceae</taxon>
        <taxon>Flacourtieae</taxon>
        <taxon>Dovyalis</taxon>
    </lineage>
</organism>
<dbReference type="Proteomes" id="UP001314170">
    <property type="component" value="Unassembled WGS sequence"/>
</dbReference>
<accession>A0AAV1RUX8</accession>
<feature type="domain" description="HMA" evidence="2">
    <location>
        <begin position="168"/>
        <end position="223"/>
    </location>
</feature>
<dbReference type="AlphaFoldDB" id="A0AAV1RUX8"/>
<dbReference type="PANTHER" id="PTHR46594">
    <property type="entry name" value="P-TYPE CATION-TRANSPORTING ATPASE"/>
    <property type="match status" value="1"/>
</dbReference>
<dbReference type="EMBL" id="CAWUPB010001157">
    <property type="protein sequence ID" value="CAK7339327.1"/>
    <property type="molecule type" value="Genomic_DNA"/>
</dbReference>
<dbReference type="GO" id="GO:0046872">
    <property type="term" value="F:metal ion binding"/>
    <property type="evidence" value="ECO:0007669"/>
    <property type="project" value="UniProtKB-KW"/>
</dbReference>
<name>A0AAV1RUX8_9ROSI</name>